<proteinExistence type="inferred from homology"/>
<comment type="similarity">
    <text evidence="4">Belongs to the Maf family.</text>
</comment>
<dbReference type="GO" id="GO:0005737">
    <property type="term" value="C:cytoplasm"/>
    <property type="evidence" value="ECO:0007669"/>
    <property type="project" value="UniProtKB-SubCell"/>
</dbReference>
<sequence length="210" mass="22747">MESKRANPGTPRLILASGSTARLGLLRGAGLDVVSCPVALDESVLRDRMRAENAGQNAIALALANAKALEFSTNPQFMSADFVIAADQILECDGVGFDKPENRQAVREQLITLRGRTHRLQTAVVLYKGGEKLWEHLATPELTMRDFSDGFLEAYMEAEGDVLLSCVGAYRLEGPGVQLFSTIRGDHDAILGLPLLPLLAVLRDFGIAKK</sequence>
<gene>
    <name evidence="5" type="ORF">ASAP_2639</name>
</gene>
<reference evidence="5 6" key="1">
    <citation type="journal article" date="2014" name="Genome Biol. Evol.">
        <title>Acetic acid bacteria genomes reveal functional traits for adaptation to life in insect guts.</title>
        <authorList>
            <person name="Chouaia B."/>
            <person name="Gaiarsa S."/>
            <person name="Crotti E."/>
            <person name="Comandatore F."/>
            <person name="Degli Esposti M."/>
            <person name="Ricci I."/>
            <person name="Alma A."/>
            <person name="Favia G."/>
            <person name="Bandi C."/>
            <person name="Daffonchio D."/>
        </authorList>
    </citation>
    <scope>NUCLEOTIDE SEQUENCE [LARGE SCALE GENOMIC DNA]</scope>
    <source>
        <strain evidence="5 6">SF2.1</strain>
    </source>
</reference>
<reference evidence="5 6" key="2">
    <citation type="journal article" date="2014" name="PLoS ONE">
        <title>Evolution of mitochondria reconstructed from the energy metabolism of living bacteria.</title>
        <authorList>
            <person name="Degli Esposti M."/>
            <person name="Chouaia B."/>
            <person name="Comandatore F."/>
            <person name="Crotti E."/>
            <person name="Sassera D."/>
            <person name="Lievens P.M."/>
            <person name="Daffonchio D."/>
            <person name="Bandi C."/>
        </authorList>
    </citation>
    <scope>NUCLEOTIDE SEQUENCE [LARGE SCALE GENOMIC DNA]</scope>
    <source>
        <strain evidence="5 6">SF2.1</strain>
    </source>
</reference>
<protein>
    <recommendedName>
        <fullName evidence="4">Nucleoside triphosphate pyrophosphatase</fullName>
        <ecNumber evidence="4">3.6.1.9</ecNumber>
    </recommendedName>
    <alternativeName>
        <fullName evidence="4">Nucleotide pyrophosphatase</fullName>
        <shortName evidence="4">Nucleotide PPase</shortName>
    </alternativeName>
</protein>
<comment type="cofactor">
    <cofactor evidence="1 4">
        <name>a divalent metal cation</name>
        <dbReference type="ChEBI" id="CHEBI:60240"/>
    </cofactor>
</comment>
<dbReference type="InterPro" id="IPR029001">
    <property type="entry name" value="ITPase-like_fam"/>
</dbReference>
<dbReference type="PIRSF" id="PIRSF006305">
    <property type="entry name" value="Maf"/>
    <property type="match status" value="1"/>
</dbReference>
<evidence type="ECO:0000313" key="5">
    <source>
        <dbReference type="EMBL" id="CDG40684.1"/>
    </source>
</evidence>
<comment type="caution">
    <text evidence="4">Lacks conserved residue(s) required for the propagation of feature annotation.</text>
</comment>
<evidence type="ECO:0000313" key="6">
    <source>
        <dbReference type="Proteomes" id="UP000027583"/>
    </source>
</evidence>
<accession>A0A060QHT3</accession>
<keyword evidence="2 4" id="KW-0378">Hydrolase</keyword>
<dbReference type="HAMAP" id="MF_00528">
    <property type="entry name" value="Maf"/>
    <property type="match status" value="1"/>
</dbReference>
<dbReference type="PANTHER" id="PTHR43213:SF5">
    <property type="entry name" value="BIFUNCTIONAL DTTP_UTP PYROPHOSPHATASE_METHYLTRANSFERASE PROTEIN-RELATED"/>
    <property type="match status" value="1"/>
</dbReference>
<feature type="active site" description="Proton acceptor" evidence="4">
    <location>
        <position position="87"/>
    </location>
</feature>
<evidence type="ECO:0000256" key="3">
    <source>
        <dbReference type="ARBA" id="ARBA00023080"/>
    </source>
</evidence>
<comment type="catalytic activity">
    <reaction evidence="4">
        <text>a ribonucleoside 5'-triphosphate + H2O = a ribonucleoside 5'-phosphate + diphosphate + H(+)</text>
        <dbReference type="Rhea" id="RHEA:23996"/>
        <dbReference type="ChEBI" id="CHEBI:15377"/>
        <dbReference type="ChEBI" id="CHEBI:15378"/>
        <dbReference type="ChEBI" id="CHEBI:33019"/>
        <dbReference type="ChEBI" id="CHEBI:58043"/>
        <dbReference type="ChEBI" id="CHEBI:61557"/>
        <dbReference type="EC" id="3.6.1.9"/>
    </reaction>
</comment>
<dbReference type="Gene3D" id="3.90.950.10">
    <property type="match status" value="1"/>
</dbReference>
<dbReference type="GO" id="GO:0047429">
    <property type="term" value="F:nucleoside triphosphate diphosphatase activity"/>
    <property type="evidence" value="ECO:0007669"/>
    <property type="project" value="UniProtKB-EC"/>
</dbReference>
<comment type="subcellular location">
    <subcellularLocation>
        <location evidence="4">Cytoplasm</location>
    </subcellularLocation>
</comment>
<name>A0A060QHT3_9PROT</name>
<comment type="catalytic activity">
    <reaction evidence="4">
        <text>a 2'-deoxyribonucleoside 5'-triphosphate + H2O = a 2'-deoxyribonucleoside 5'-phosphate + diphosphate + H(+)</text>
        <dbReference type="Rhea" id="RHEA:44644"/>
        <dbReference type="ChEBI" id="CHEBI:15377"/>
        <dbReference type="ChEBI" id="CHEBI:15378"/>
        <dbReference type="ChEBI" id="CHEBI:33019"/>
        <dbReference type="ChEBI" id="CHEBI:61560"/>
        <dbReference type="ChEBI" id="CHEBI:65317"/>
        <dbReference type="EC" id="3.6.1.9"/>
    </reaction>
</comment>
<keyword evidence="4" id="KW-0963">Cytoplasm</keyword>
<evidence type="ECO:0000256" key="4">
    <source>
        <dbReference type="HAMAP-Rule" id="MF_00528"/>
    </source>
</evidence>
<organism evidence="5 6">
    <name type="scientific">Asaia bogorensis</name>
    <dbReference type="NCBI Taxonomy" id="91915"/>
    <lineage>
        <taxon>Bacteria</taxon>
        <taxon>Pseudomonadati</taxon>
        <taxon>Pseudomonadota</taxon>
        <taxon>Alphaproteobacteria</taxon>
        <taxon>Acetobacterales</taxon>
        <taxon>Acetobacteraceae</taxon>
        <taxon>Asaia</taxon>
    </lineage>
</organism>
<keyword evidence="3 4" id="KW-0546">Nucleotide metabolism</keyword>
<dbReference type="InterPro" id="IPR003697">
    <property type="entry name" value="Maf-like"/>
</dbReference>
<dbReference type="RefSeq" id="WP_051757748.1">
    <property type="nucleotide sequence ID" value="NZ_CBLX010000023.1"/>
</dbReference>
<dbReference type="SUPFAM" id="SSF52972">
    <property type="entry name" value="ITPase-like"/>
    <property type="match status" value="1"/>
</dbReference>
<evidence type="ECO:0000256" key="1">
    <source>
        <dbReference type="ARBA" id="ARBA00001968"/>
    </source>
</evidence>
<dbReference type="Pfam" id="PF02545">
    <property type="entry name" value="Maf"/>
    <property type="match status" value="1"/>
</dbReference>
<dbReference type="PANTHER" id="PTHR43213">
    <property type="entry name" value="BIFUNCTIONAL DTTP/UTP PYROPHOSPHATASE/METHYLTRANSFERASE PROTEIN-RELATED"/>
    <property type="match status" value="1"/>
</dbReference>
<dbReference type="Proteomes" id="UP000027583">
    <property type="component" value="Unassembled WGS sequence"/>
</dbReference>
<dbReference type="EC" id="3.6.1.9" evidence="4"/>
<dbReference type="EMBL" id="CBLX010000023">
    <property type="protein sequence ID" value="CDG40684.1"/>
    <property type="molecule type" value="Genomic_DNA"/>
</dbReference>
<dbReference type="AlphaFoldDB" id="A0A060QHT3"/>
<dbReference type="eggNOG" id="COG0424">
    <property type="taxonomic scope" value="Bacteria"/>
</dbReference>
<evidence type="ECO:0000256" key="2">
    <source>
        <dbReference type="ARBA" id="ARBA00022801"/>
    </source>
</evidence>
<comment type="function">
    <text evidence="4">Nucleoside triphosphate pyrophosphatase. May have a dual role in cell division arrest and in preventing the incorporation of modified nucleotides into cellular nucleic acids.</text>
</comment>
<dbReference type="GO" id="GO:0009117">
    <property type="term" value="P:nucleotide metabolic process"/>
    <property type="evidence" value="ECO:0007669"/>
    <property type="project" value="UniProtKB-KW"/>
</dbReference>
<comment type="caution">
    <text evidence="5">The sequence shown here is derived from an EMBL/GenBank/DDBJ whole genome shotgun (WGS) entry which is preliminary data.</text>
</comment>